<evidence type="ECO:0000256" key="7">
    <source>
        <dbReference type="ARBA" id="ARBA00022840"/>
    </source>
</evidence>
<dbReference type="Gene3D" id="3.40.50.300">
    <property type="entry name" value="P-loop containing nucleotide triphosphate hydrolases"/>
    <property type="match status" value="1"/>
</dbReference>
<dbReference type="EC" id="2.7.1.12" evidence="3"/>
<comment type="caution">
    <text evidence="12">The sequence shown here is derived from an EMBL/GenBank/DDBJ whole genome shotgun (WGS) entry which is preliminary data.</text>
</comment>
<comment type="catalytic activity">
    <reaction evidence="9">
        <text>D-gluconate + ATP = 6-phospho-D-gluconate + ADP + H(+)</text>
        <dbReference type="Rhea" id="RHEA:19433"/>
        <dbReference type="ChEBI" id="CHEBI:15378"/>
        <dbReference type="ChEBI" id="CHEBI:18391"/>
        <dbReference type="ChEBI" id="CHEBI:30616"/>
        <dbReference type="ChEBI" id="CHEBI:58759"/>
        <dbReference type="ChEBI" id="CHEBI:456216"/>
        <dbReference type="EC" id="2.7.1.12"/>
    </reaction>
</comment>
<feature type="region of interest" description="Disordered" evidence="10">
    <location>
        <begin position="152"/>
        <end position="179"/>
    </location>
</feature>
<dbReference type="OrthoDB" id="275177at2759"/>
<dbReference type="STRING" id="1157962.A0A250WPV2"/>
<dbReference type="GO" id="GO:0005524">
    <property type="term" value="F:ATP binding"/>
    <property type="evidence" value="ECO:0007669"/>
    <property type="project" value="UniProtKB-KW"/>
</dbReference>
<dbReference type="AlphaFoldDB" id="A0A250WPV2"/>
<protein>
    <recommendedName>
        <fullName evidence="3">gluconokinase</fullName>
        <ecNumber evidence="3">2.7.1.12</ecNumber>
    </recommendedName>
    <alternativeName>
        <fullName evidence="8">Gluconate kinase</fullName>
    </alternativeName>
</protein>
<evidence type="ECO:0000256" key="5">
    <source>
        <dbReference type="ARBA" id="ARBA00022741"/>
    </source>
</evidence>
<evidence type="ECO:0000256" key="4">
    <source>
        <dbReference type="ARBA" id="ARBA00022679"/>
    </source>
</evidence>
<evidence type="ECO:0000256" key="3">
    <source>
        <dbReference type="ARBA" id="ARBA00012054"/>
    </source>
</evidence>
<dbReference type="CDD" id="cd02021">
    <property type="entry name" value="GntK"/>
    <property type="match status" value="1"/>
</dbReference>
<organism evidence="12 13">
    <name type="scientific">Chlamydomonas eustigma</name>
    <dbReference type="NCBI Taxonomy" id="1157962"/>
    <lineage>
        <taxon>Eukaryota</taxon>
        <taxon>Viridiplantae</taxon>
        <taxon>Chlorophyta</taxon>
        <taxon>core chlorophytes</taxon>
        <taxon>Chlorophyceae</taxon>
        <taxon>CS clade</taxon>
        <taxon>Chlamydomonadales</taxon>
        <taxon>Chlamydomonadaceae</taxon>
        <taxon>Chlamydomonas</taxon>
    </lineage>
</organism>
<dbReference type="GO" id="GO:0046316">
    <property type="term" value="F:gluconokinase activity"/>
    <property type="evidence" value="ECO:0007669"/>
    <property type="project" value="UniProtKB-EC"/>
</dbReference>
<reference evidence="12 13" key="1">
    <citation type="submission" date="2017-08" db="EMBL/GenBank/DDBJ databases">
        <title>Acidophilic green algal genome provides insights into adaptation to an acidic environment.</title>
        <authorList>
            <person name="Hirooka S."/>
            <person name="Hirose Y."/>
            <person name="Kanesaki Y."/>
            <person name="Higuchi S."/>
            <person name="Fujiwara T."/>
            <person name="Onuma R."/>
            <person name="Era A."/>
            <person name="Ohbayashi R."/>
            <person name="Uzuka A."/>
            <person name="Nozaki H."/>
            <person name="Yoshikawa H."/>
            <person name="Miyagishima S.Y."/>
        </authorList>
    </citation>
    <scope>NUCLEOTIDE SEQUENCE [LARGE SCALE GENOMIC DNA]</scope>
    <source>
        <strain evidence="12 13">NIES-2499</strain>
    </source>
</reference>
<sequence>MRSGVPLEHSDRWPWLELLNKLIKDHADRGEKMVLACSALKGAYRERLIQAAGSAVLALLTFFVLLDPPMDILKRRLATRSPLVCINNNSGSSSRVMPPHHHSSVLRQQPHFMPPSLLASQLAALELPSYGFAWESAPCNLNPGGSTPCNLNPEGLSAKPTMQSSDYNDDSLDSPSHVSEHPAVSTGLLCLRPNMLLKITGASWCTANGDSYSSCFPTADQCVELILKAAAL</sequence>
<dbReference type="GO" id="GO:0005737">
    <property type="term" value="C:cytoplasm"/>
    <property type="evidence" value="ECO:0007669"/>
    <property type="project" value="TreeGrafter"/>
</dbReference>
<dbReference type="PANTHER" id="PTHR43442:SF3">
    <property type="entry name" value="GLUCONOKINASE-RELATED"/>
    <property type="match status" value="1"/>
</dbReference>
<comment type="pathway">
    <text evidence="1">Carbohydrate acid metabolism; D-gluconate degradation.</text>
</comment>
<evidence type="ECO:0000256" key="10">
    <source>
        <dbReference type="SAM" id="MobiDB-lite"/>
    </source>
</evidence>
<evidence type="ECO:0000313" key="12">
    <source>
        <dbReference type="EMBL" id="GAX72570.1"/>
    </source>
</evidence>
<feature type="transmembrane region" description="Helical" evidence="11">
    <location>
        <begin position="48"/>
        <end position="66"/>
    </location>
</feature>
<keyword evidence="5" id="KW-0547">Nucleotide-binding</keyword>
<dbReference type="InterPro" id="IPR006001">
    <property type="entry name" value="Therm_gnt_kin"/>
</dbReference>
<dbReference type="InterPro" id="IPR027417">
    <property type="entry name" value="P-loop_NTPase"/>
</dbReference>
<evidence type="ECO:0000256" key="1">
    <source>
        <dbReference type="ARBA" id="ARBA00004875"/>
    </source>
</evidence>
<keyword evidence="11" id="KW-0812">Transmembrane</keyword>
<dbReference type="UniPathway" id="UPA00792"/>
<keyword evidence="13" id="KW-1185">Reference proteome</keyword>
<dbReference type="PANTHER" id="PTHR43442">
    <property type="entry name" value="GLUCONOKINASE-RELATED"/>
    <property type="match status" value="1"/>
</dbReference>
<dbReference type="EMBL" id="BEGY01000001">
    <property type="protein sequence ID" value="GAX72570.1"/>
    <property type="molecule type" value="Genomic_DNA"/>
</dbReference>
<name>A0A250WPV2_9CHLO</name>
<evidence type="ECO:0000256" key="11">
    <source>
        <dbReference type="SAM" id="Phobius"/>
    </source>
</evidence>
<keyword evidence="6" id="KW-0418">Kinase</keyword>
<dbReference type="GO" id="GO:0005975">
    <property type="term" value="P:carbohydrate metabolic process"/>
    <property type="evidence" value="ECO:0007669"/>
    <property type="project" value="InterPro"/>
</dbReference>
<evidence type="ECO:0000313" key="13">
    <source>
        <dbReference type="Proteomes" id="UP000232323"/>
    </source>
</evidence>
<dbReference type="Proteomes" id="UP000232323">
    <property type="component" value="Unassembled WGS sequence"/>
</dbReference>
<dbReference type="SUPFAM" id="SSF52540">
    <property type="entry name" value="P-loop containing nucleoside triphosphate hydrolases"/>
    <property type="match status" value="1"/>
</dbReference>
<keyword evidence="4" id="KW-0808">Transferase</keyword>
<keyword evidence="7" id="KW-0067">ATP-binding</keyword>
<proteinExistence type="inferred from homology"/>
<comment type="similarity">
    <text evidence="2">Belongs to the gluconokinase GntK/GntV family.</text>
</comment>
<evidence type="ECO:0000256" key="2">
    <source>
        <dbReference type="ARBA" id="ARBA00008420"/>
    </source>
</evidence>
<evidence type="ECO:0000256" key="9">
    <source>
        <dbReference type="ARBA" id="ARBA00048090"/>
    </source>
</evidence>
<accession>A0A250WPV2</accession>
<gene>
    <name evidence="12" type="ORF">CEUSTIGMA_g26.t1</name>
</gene>
<keyword evidence="11" id="KW-1133">Transmembrane helix</keyword>
<evidence type="ECO:0000256" key="8">
    <source>
        <dbReference type="ARBA" id="ARBA00029835"/>
    </source>
</evidence>
<evidence type="ECO:0000256" key="6">
    <source>
        <dbReference type="ARBA" id="ARBA00022777"/>
    </source>
</evidence>
<keyword evidence="11" id="KW-0472">Membrane</keyword>